<dbReference type="PANTHER" id="PTHR31687">
    <property type="match status" value="1"/>
</dbReference>
<dbReference type="InterPro" id="IPR012469">
    <property type="entry name" value="DUF1688"/>
</dbReference>
<dbReference type="RefSeq" id="WP_190289444.1">
    <property type="nucleotide sequence ID" value="NZ_JABFCZ010000001.1"/>
</dbReference>
<proteinExistence type="predicted"/>
<evidence type="ECO:0000313" key="2">
    <source>
        <dbReference type="Proteomes" id="UP000598467"/>
    </source>
</evidence>
<name>A0A926P1L7_9HYPH</name>
<dbReference type="AlphaFoldDB" id="A0A926P1L7"/>
<dbReference type="Pfam" id="PF07958">
    <property type="entry name" value="DUF1688"/>
    <property type="match status" value="1"/>
</dbReference>
<comment type="caution">
    <text evidence="1">The sequence shown here is derived from an EMBL/GenBank/DDBJ whole genome shotgun (WGS) entry which is preliminary data.</text>
</comment>
<reference evidence="1" key="1">
    <citation type="submission" date="2020-05" db="EMBL/GenBank/DDBJ databases">
        <title>Identification of trans-AT polyketide cluster in two marine bacteria, producers of a novel glutaramide-containing polyketide sesbanimide D and analogs.</title>
        <authorList>
            <person name="Kacar D."/>
            <person name="Rodriguez P."/>
            <person name="Canedo L."/>
            <person name="Gonzalez E."/>
            <person name="Galan B."/>
            <person name="De La Calle F."/>
            <person name="Garcia J.L."/>
        </authorList>
    </citation>
    <scope>NUCLEOTIDE SEQUENCE</scope>
    <source>
        <strain evidence="1">PHM038</strain>
    </source>
</reference>
<sequence length="419" mass="44459">MTASSNSSKADRLLTARAVRERAEAVFEAAQAGSLAHVAVDLGKLPEVVARTVAAIETGYPDFQIPPFGCWRAFEAGGHDRWSALAGARGFDTPEAFLRAAADLAILSHVLSVPVRDGWALNDAMTGETFSGREGLAVGVLSMFAAGSFSADPADPLRADAHALIRLEEDEIAWGLQLDRNRDGEMILSVTELLRRLGEATGLRPDLFEVDGATRPGYVVDRFFADSANAPVELTALLEALLDGLSPMWQGGAQLDDVTLGDAWHHSTLLQDLDAPGIVPFHLPAQEMAYALVEPFAWVGVEVAGLDGLTGLANLEHAALFLDTGVLTFKGAPDAEPDGPAALDLAIELRALTIALIDRLATTLRQELDAPEGALPLTCIMEGGTIPAGREVLLKNGEFYRKIARILAAGGVNWLPFGA</sequence>
<protein>
    <submittedName>
        <fullName evidence="1">DUF1688 family protein</fullName>
    </submittedName>
</protein>
<accession>A0A926P1L7</accession>
<dbReference type="Proteomes" id="UP000598467">
    <property type="component" value="Unassembled WGS sequence"/>
</dbReference>
<dbReference type="EMBL" id="JABFCZ010000001">
    <property type="protein sequence ID" value="MBD1544772.1"/>
    <property type="molecule type" value="Genomic_DNA"/>
</dbReference>
<organism evidence="1 2">
    <name type="scientific">Roseibium aggregatum</name>
    <dbReference type="NCBI Taxonomy" id="187304"/>
    <lineage>
        <taxon>Bacteria</taxon>
        <taxon>Pseudomonadati</taxon>
        <taxon>Pseudomonadota</taxon>
        <taxon>Alphaproteobacteria</taxon>
        <taxon>Hyphomicrobiales</taxon>
        <taxon>Stappiaceae</taxon>
        <taxon>Roseibium</taxon>
    </lineage>
</organism>
<evidence type="ECO:0000313" key="1">
    <source>
        <dbReference type="EMBL" id="MBD1544772.1"/>
    </source>
</evidence>
<gene>
    <name evidence="1" type="ORF">HK439_00725</name>
</gene>
<dbReference type="PANTHER" id="PTHR31687:SF3">
    <property type="entry name" value="PROTEIN URG3"/>
    <property type="match status" value="1"/>
</dbReference>